<feature type="compositionally biased region" description="Basic residues" evidence="2">
    <location>
        <begin position="13"/>
        <end position="24"/>
    </location>
</feature>
<accession>A0A9P0ACG2</accession>
<organism evidence="4 5">
    <name type="scientific">Bemisia tabaci</name>
    <name type="common">Sweetpotato whitefly</name>
    <name type="synonym">Aleurodes tabaci</name>
    <dbReference type="NCBI Taxonomy" id="7038"/>
    <lineage>
        <taxon>Eukaryota</taxon>
        <taxon>Metazoa</taxon>
        <taxon>Ecdysozoa</taxon>
        <taxon>Arthropoda</taxon>
        <taxon>Hexapoda</taxon>
        <taxon>Insecta</taxon>
        <taxon>Pterygota</taxon>
        <taxon>Neoptera</taxon>
        <taxon>Paraneoptera</taxon>
        <taxon>Hemiptera</taxon>
        <taxon>Sternorrhyncha</taxon>
        <taxon>Aleyrodoidea</taxon>
        <taxon>Aleyrodidae</taxon>
        <taxon>Aleyrodinae</taxon>
        <taxon>Bemisia</taxon>
    </lineage>
</organism>
<dbReference type="PANTHER" id="PTHR21538">
    <property type="entry name" value="ANILLIN/RHOTEKIN RTKN"/>
    <property type="match status" value="1"/>
</dbReference>
<feature type="region of interest" description="Disordered" evidence="2">
    <location>
        <begin position="163"/>
        <end position="234"/>
    </location>
</feature>
<keyword evidence="5" id="KW-1185">Reference proteome</keyword>
<dbReference type="GO" id="GO:0000281">
    <property type="term" value="P:mitotic cytokinesis"/>
    <property type="evidence" value="ECO:0007669"/>
    <property type="project" value="TreeGrafter"/>
</dbReference>
<name>A0A9P0ACG2_BEMTA</name>
<feature type="region of interest" description="Disordered" evidence="2">
    <location>
        <begin position="1"/>
        <end position="31"/>
    </location>
</feature>
<dbReference type="EMBL" id="OU963864">
    <property type="protein sequence ID" value="CAH0387645.1"/>
    <property type="molecule type" value="Genomic_DNA"/>
</dbReference>
<feature type="region of interest" description="Disordered" evidence="2">
    <location>
        <begin position="81"/>
        <end position="115"/>
    </location>
</feature>
<feature type="domain" description="PH" evidence="3">
    <location>
        <begin position="695"/>
        <end position="819"/>
    </location>
</feature>
<dbReference type="AlphaFoldDB" id="A0A9P0ACG2"/>
<protein>
    <recommendedName>
        <fullName evidence="3">PH domain-containing protein</fullName>
    </recommendedName>
</protein>
<evidence type="ECO:0000256" key="1">
    <source>
        <dbReference type="ARBA" id="ARBA00023054"/>
    </source>
</evidence>
<dbReference type="GO" id="GO:0005826">
    <property type="term" value="C:actomyosin contractile ring"/>
    <property type="evidence" value="ECO:0007669"/>
    <property type="project" value="TreeGrafter"/>
</dbReference>
<reference evidence="4" key="1">
    <citation type="submission" date="2021-12" db="EMBL/GenBank/DDBJ databases">
        <authorList>
            <person name="King R."/>
        </authorList>
    </citation>
    <scope>NUCLEOTIDE SEQUENCE</scope>
</reference>
<dbReference type="PANTHER" id="PTHR21538:SF23">
    <property type="entry name" value="ANILLIN"/>
    <property type="match status" value="1"/>
</dbReference>
<dbReference type="Gene3D" id="2.30.29.30">
    <property type="entry name" value="Pleckstrin-homology domain (PH domain)/Phosphotyrosine-binding domain (PTB)"/>
    <property type="match status" value="1"/>
</dbReference>
<dbReference type="Proteomes" id="UP001152759">
    <property type="component" value="Chromosome 3"/>
</dbReference>
<evidence type="ECO:0000256" key="2">
    <source>
        <dbReference type="SAM" id="MobiDB-lite"/>
    </source>
</evidence>
<evidence type="ECO:0000313" key="4">
    <source>
        <dbReference type="EMBL" id="CAH0387645.1"/>
    </source>
</evidence>
<dbReference type="PROSITE" id="PS50003">
    <property type="entry name" value="PH_DOMAIN"/>
    <property type="match status" value="1"/>
</dbReference>
<dbReference type="Pfam" id="PF08174">
    <property type="entry name" value="Anillin"/>
    <property type="match status" value="1"/>
</dbReference>
<sequence>MDAFTERMVERAQKRKERLNTHLKHPTDNLSKESLDLKENKNLLTSDLASNRMKGILQNGSISVSLDKTENTGFVLKANSEQNPASSAVEVSSISHLPNSKKTLQPQKMKPMEPLNSFKEASMKCRFLSEIGTTSGVPNSPKKSISIDPCELSIADRKALFERNKGQAPLPKAPYSQALPAQKKENGKPPIALPAKPPPIHVENKLIDRNIPARENKMPGPLHLPPSPPPKPDHLRAFLEKIEADTKIKEADISTSNLELKDQDTSYESVASSESSLGQKIVRLAQKRGKEIEESKRQISLNTLSASECDFDSNDKTSDKLALNNGSSGPTPPKQFRESSGSSHDVCFDDNSALNTNPSQKTGNENGDGINCEQPLTHTVSFYRKTKHENEKHGSSLVKKVVHQSISSISCQSSKKDEELEREAVSKKIAELQLKISAEATAIAQANQALNLCSSLVEFHDSAEQIEADRLLLLATHRRQAAMNEAQRLKVEGTVRPRKPNMNNLLDQGSLTVSEITLPVKFDAIQIAAREEMCHHFVCLLKCDEVVLGTSMMTATMDNAQQTSKGIVYMQFPNSLTFPKLYSDFKVTIEIYDLLARSKEAVSHDAKHFNSNKKDLHKFRITPKKQKNNSKSTTLAVPPVPGASCSRASRFTMVGYIVFSLREVQRTQFTLNKVTYSNPLDGKVQLKLSCELSPTVEQRGFLTMFEDVSGFGAWHRRWCLLKGDSLSYWKYPDDERTKLPIDTIDLNTCTSQSISAVSRDICARPNTFLLETIRPARDEDEDSLVLVRHAAHTMVRHLLSTDTKEERLEWCATLNKALDIIRAWRKK</sequence>
<dbReference type="KEGG" id="btab:109034168"/>
<feature type="compositionally biased region" description="Pro residues" evidence="2">
    <location>
        <begin position="191"/>
        <end position="200"/>
    </location>
</feature>
<feature type="compositionally biased region" description="Low complexity" evidence="2">
    <location>
        <begin position="266"/>
        <end position="276"/>
    </location>
</feature>
<keyword evidence="1" id="KW-0175">Coiled coil</keyword>
<dbReference type="SMART" id="SM00233">
    <property type="entry name" value="PH"/>
    <property type="match status" value="1"/>
</dbReference>
<feature type="compositionally biased region" description="Polar residues" evidence="2">
    <location>
        <begin position="81"/>
        <end position="106"/>
    </location>
</feature>
<feature type="compositionally biased region" description="Polar residues" evidence="2">
    <location>
        <begin position="352"/>
        <end position="365"/>
    </location>
</feature>
<dbReference type="InterPro" id="IPR012966">
    <property type="entry name" value="AHD"/>
</dbReference>
<dbReference type="GO" id="GO:0000915">
    <property type="term" value="P:actomyosin contractile ring assembly"/>
    <property type="evidence" value="ECO:0007669"/>
    <property type="project" value="TreeGrafter"/>
</dbReference>
<dbReference type="InterPro" id="IPR011993">
    <property type="entry name" value="PH-like_dom_sf"/>
</dbReference>
<dbReference type="InterPro" id="IPR051364">
    <property type="entry name" value="Cytokinesis/Rho-signaling"/>
</dbReference>
<proteinExistence type="predicted"/>
<gene>
    <name evidence="4" type="ORF">BEMITA_LOCUS6637</name>
</gene>
<dbReference type="Pfam" id="PF00169">
    <property type="entry name" value="PH"/>
    <property type="match status" value="1"/>
</dbReference>
<feature type="compositionally biased region" description="Basic and acidic residues" evidence="2">
    <location>
        <begin position="1"/>
        <end position="12"/>
    </location>
</feature>
<dbReference type="CDD" id="cd01263">
    <property type="entry name" value="PH_anillin"/>
    <property type="match status" value="1"/>
</dbReference>
<dbReference type="SUPFAM" id="SSF50729">
    <property type="entry name" value="PH domain-like"/>
    <property type="match status" value="1"/>
</dbReference>
<dbReference type="InterPro" id="IPR037840">
    <property type="entry name" value="PH_Anillin"/>
</dbReference>
<feature type="region of interest" description="Disordered" evidence="2">
    <location>
        <begin position="311"/>
        <end position="373"/>
    </location>
</feature>
<evidence type="ECO:0000259" key="3">
    <source>
        <dbReference type="PROSITE" id="PS50003"/>
    </source>
</evidence>
<feature type="region of interest" description="Disordered" evidence="2">
    <location>
        <begin position="253"/>
        <end position="277"/>
    </location>
</feature>
<dbReference type="InterPro" id="IPR001849">
    <property type="entry name" value="PH_domain"/>
</dbReference>
<evidence type="ECO:0000313" key="5">
    <source>
        <dbReference type="Proteomes" id="UP001152759"/>
    </source>
</evidence>
<dbReference type="FunFam" id="2.30.29.30:FF:000111">
    <property type="entry name" value="anillin isoform X1"/>
    <property type="match status" value="1"/>
</dbReference>
<feature type="compositionally biased region" description="Basic and acidic residues" evidence="2">
    <location>
        <begin position="202"/>
        <end position="217"/>
    </location>
</feature>
<dbReference type="GO" id="GO:0031106">
    <property type="term" value="P:septin ring organization"/>
    <property type="evidence" value="ECO:0007669"/>
    <property type="project" value="TreeGrafter"/>
</dbReference>